<accession>A0A158GY56</accession>
<gene>
    <name evidence="1" type="ORF">AWB64_03793</name>
</gene>
<dbReference type="AlphaFoldDB" id="A0A158GY56"/>
<dbReference type="EMBL" id="FCOC02000011">
    <property type="protein sequence ID" value="SAL37018.1"/>
    <property type="molecule type" value="Genomic_DNA"/>
</dbReference>
<dbReference type="Proteomes" id="UP000054893">
    <property type="component" value="Unassembled WGS sequence"/>
</dbReference>
<dbReference type="RefSeq" id="WP_341845228.1">
    <property type="nucleotide sequence ID" value="NZ_FCOC02000011.1"/>
</dbReference>
<organism evidence="1 2">
    <name type="scientific">Caballeronia sordidicola</name>
    <name type="common">Burkholderia sordidicola</name>
    <dbReference type="NCBI Taxonomy" id="196367"/>
    <lineage>
        <taxon>Bacteria</taxon>
        <taxon>Pseudomonadati</taxon>
        <taxon>Pseudomonadota</taxon>
        <taxon>Betaproteobacteria</taxon>
        <taxon>Burkholderiales</taxon>
        <taxon>Burkholderiaceae</taxon>
        <taxon>Caballeronia</taxon>
    </lineage>
</organism>
<dbReference type="PANTHER" id="PTHR41791">
    <property type="entry name" value="SSL7039 PROTEIN"/>
    <property type="match status" value="1"/>
</dbReference>
<proteinExistence type="predicted"/>
<evidence type="ECO:0000313" key="2">
    <source>
        <dbReference type="Proteomes" id="UP000054893"/>
    </source>
</evidence>
<name>A0A158GY56_CABSO</name>
<dbReference type="PIRSF" id="PIRSF028744">
    <property type="entry name" value="Addict_mod_HI1419"/>
    <property type="match status" value="1"/>
</dbReference>
<sequence length="86" mass="9364">MDRWSTRSSSTCANPDQIRRLAGGNLGDVKPVGGGVSELRVDVGPGYRVYYVQRRGAFILLLCGGDKSTQPNDIAQALHMARELED</sequence>
<evidence type="ECO:0000313" key="1">
    <source>
        <dbReference type="EMBL" id="SAL37018.1"/>
    </source>
</evidence>
<protein>
    <submittedName>
        <fullName evidence="1">Addiction module killer protein</fullName>
    </submittedName>
</protein>
<dbReference type="PANTHER" id="PTHR41791:SF1">
    <property type="entry name" value="SSL7039 PROTEIN"/>
    <property type="match status" value="1"/>
</dbReference>
<dbReference type="InterPro" id="IPR014056">
    <property type="entry name" value="TypeIITA-like_toxin_pred"/>
</dbReference>
<dbReference type="NCBIfam" id="TIGR02683">
    <property type="entry name" value="upstrm_HI1419"/>
    <property type="match status" value="1"/>
</dbReference>
<reference evidence="1 2" key="1">
    <citation type="submission" date="2016-01" db="EMBL/GenBank/DDBJ databases">
        <authorList>
            <person name="Oliw E.H."/>
        </authorList>
    </citation>
    <scope>NUCLEOTIDE SEQUENCE [LARGE SCALE GENOMIC DNA]</scope>
    <source>
        <strain evidence="1">LMG 22029</strain>
    </source>
</reference>